<accession>A0ABT0Y4T5</accession>
<keyword evidence="3" id="KW-0349">Heme</keyword>
<dbReference type="InterPro" id="IPR036396">
    <property type="entry name" value="Cyt_P450_sf"/>
</dbReference>
<dbReference type="InterPro" id="IPR017972">
    <property type="entry name" value="Cyt_P450_CS"/>
</dbReference>
<comment type="similarity">
    <text evidence="2 3">Belongs to the cytochrome P450 family.</text>
</comment>
<keyword evidence="3" id="KW-0503">Monooxygenase</keyword>
<keyword evidence="3" id="KW-0560">Oxidoreductase</keyword>
<gene>
    <name evidence="5" type="ORF">LXN57_26130</name>
</gene>
<comment type="cofactor">
    <cofactor evidence="1">
        <name>heme</name>
        <dbReference type="ChEBI" id="CHEBI:30413"/>
    </cofactor>
</comment>
<dbReference type="InterPro" id="IPR001128">
    <property type="entry name" value="Cyt_P450"/>
</dbReference>
<keyword evidence="3" id="KW-0408">Iron</keyword>
<proteinExistence type="inferred from homology"/>
<dbReference type="InterPro" id="IPR050121">
    <property type="entry name" value="Cytochrome_P450_monoxygenase"/>
</dbReference>
<dbReference type="SUPFAM" id="SSF48264">
    <property type="entry name" value="Cytochrome P450"/>
    <property type="match status" value="1"/>
</dbReference>
<dbReference type="PRINTS" id="PR00463">
    <property type="entry name" value="EP450I"/>
</dbReference>
<feature type="region of interest" description="Disordered" evidence="4">
    <location>
        <begin position="414"/>
        <end position="437"/>
    </location>
</feature>
<keyword evidence="6" id="KW-1185">Reference proteome</keyword>
<name>A0ABT0Y4T5_9ACTN</name>
<dbReference type="PANTHER" id="PTHR24305">
    <property type="entry name" value="CYTOCHROME P450"/>
    <property type="match status" value="1"/>
</dbReference>
<protein>
    <submittedName>
        <fullName evidence="5">Cytochrome P450</fullName>
    </submittedName>
</protein>
<dbReference type="InterPro" id="IPR002401">
    <property type="entry name" value="Cyt_P450_E_grp-I"/>
</dbReference>
<keyword evidence="3" id="KW-0479">Metal-binding</keyword>
<evidence type="ECO:0000256" key="4">
    <source>
        <dbReference type="SAM" id="MobiDB-lite"/>
    </source>
</evidence>
<organism evidence="5 6">
    <name type="scientific">Paractinoplanes hotanensis</name>
    <dbReference type="NCBI Taxonomy" id="2906497"/>
    <lineage>
        <taxon>Bacteria</taxon>
        <taxon>Bacillati</taxon>
        <taxon>Actinomycetota</taxon>
        <taxon>Actinomycetes</taxon>
        <taxon>Micromonosporales</taxon>
        <taxon>Micromonosporaceae</taxon>
        <taxon>Paractinoplanes</taxon>
    </lineage>
</organism>
<dbReference type="Proteomes" id="UP001523216">
    <property type="component" value="Unassembled WGS sequence"/>
</dbReference>
<evidence type="ECO:0000313" key="5">
    <source>
        <dbReference type="EMBL" id="MCM4081059.1"/>
    </source>
</evidence>
<evidence type="ECO:0000256" key="1">
    <source>
        <dbReference type="ARBA" id="ARBA00001971"/>
    </source>
</evidence>
<evidence type="ECO:0000256" key="2">
    <source>
        <dbReference type="ARBA" id="ARBA00010617"/>
    </source>
</evidence>
<dbReference type="PANTHER" id="PTHR24305:SF166">
    <property type="entry name" value="CYTOCHROME P450 12A4, MITOCHONDRIAL-RELATED"/>
    <property type="match status" value="1"/>
</dbReference>
<dbReference type="PROSITE" id="PS00086">
    <property type="entry name" value="CYTOCHROME_P450"/>
    <property type="match status" value="1"/>
</dbReference>
<reference evidence="5 6" key="1">
    <citation type="submission" date="2022-06" db="EMBL/GenBank/DDBJ databases">
        <title>Actinoplanes abujensis sp. nov., isolated from Nigerian arid soil.</title>
        <authorList>
            <person name="Ding P."/>
        </authorList>
    </citation>
    <scope>NUCLEOTIDE SEQUENCE [LARGE SCALE GENOMIC DNA]</scope>
    <source>
        <strain evidence="6">TRM88002</strain>
    </source>
</reference>
<dbReference type="EMBL" id="JAMQOL010000037">
    <property type="protein sequence ID" value="MCM4081059.1"/>
    <property type="molecule type" value="Genomic_DNA"/>
</dbReference>
<sequence>MKATTRISAARAFGQFRRDPLALFAQIADQPDGVALSSVAGRRLLFITHPDHVARVLRDNHRQYSKDAPVYRAARPFLGDGLTVAAGGEDWMRRRRLVQPAFHRDTLGAAAAIAVDCVGDLVTAWSEPARRNEVVDVAPAMTDLTMRISCRHLFGMDLTSGASEVAADLRMVCDFVVGFLARPFPPPGVPTRRNREFRAAMGRIRAFIGELVAHPATDLVAALDAEARSGGSTPEQVGDELLGLFFAGHETLAHTLTWCWSLLVTHPEVAERLHGEVTRVLSGRPASADDLPELSWTRAVVDEAMRLYPVVWIMMRRALGRDEIDGHEVRAGDLIAWSPYVGNRHPQVWRRPSEFLPERWHSAGDRGPDWARHSVAPFGLGPRACLGSGAAVMQACLILATLVQAYHLEPVGDGPPRPNPSLTLHAAGGFPARLRRR</sequence>
<dbReference type="PRINTS" id="PR00385">
    <property type="entry name" value="P450"/>
</dbReference>
<dbReference type="Gene3D" id="1.10.630.10">
    <property type="entry name" value="Cytochrome P450"/>
    <property type="match status" value="1"/>
</dbReference>
<evidence type="ECO:0000256" key="3">
    <source>
        <dbReference type="RuleBase" id="RU000461"/>
    </source>
</evidence>
<comment type="caution">
    <text evidence="5">The sequence shown here is derived from an EMBL/GenBank/DDBJ whole genome shotgun (WGS) entry which is preliminary data.</text>
</comment>
<evidence type="ECO:0000313" key="6">
    <source>
        <dbReference type="Proteomes" id="UP001523216"/>
    </source>
</evidence>
<dbReference type="Pfam" id="PF00067">
    <property type="entry name" value="p450"/>
    <property type="match status" value="1"/>
</dbReference>
<dbReference type="RefSeq" id="WP_251800854.1">
    <property type="nucleotide sequence ID" value="NZ_JAMQOL010000037.1"/>
</dbReference>